<proteinExistence type="predicted"/>
<dbReference type="SUPFAM" id="SSF48371">
    <property type="entry name" value="ARM repeat"/>
    <property type="match status" value="2"/>
</dbReference>
<dbReference type="STRING" id="218821.SAMN05421837_109257"/>
<dbReference type="Gene3D" id="1.25.10.10">
    <property type="entry name" value="Leucine-rich Repeat Variant"/>
    <property type="match status" value="2"/>
</dbReference>
<sequence length="603" mass="64200">MAWDDHWSLMLRDLSGDSFSEAYEQLSDTLVPPSGWNADAAEALPALLTYLEHPDSPERADVAEIVHDLAHRARAVSDEGWRAAWPAVVPRLLALVEDDDADVRRAAVLVLGEHPDPAVLAALLDRWPEETSEAVRLGFVIAVGELGGEDVLPWLAERDETDAIHAAALTTAARITGVAPVERLAGLLSRDMTAFAGLHGHERPAPVRWAAGRLAPGPREDLLVALAARPNRHAAAMRVVLGEIADRRSAVEGLLPLVGALLDTPERGAAAAVLGGVAPASAAYADQLFALADDPQARDYALWALLRLKDARCVEPLLARFRTREHVLMTGGVGGRGRGNWSPFRAPGAHQMLMDAPEFAPDFLPWVGQVLHPGAHRHTVWPLTRLLREWGPAGAPAAPHLTRLLRDDDPHTVEWCADTLADIGGSAAVPELKKVAKGRRRPWRTRVAAATACARLGGDPGLAVELLESALEAGETSAVGWAAALGEKGAPLADVLRACHADDQRTEVAIAAALGQVTGVVEEALPVLLRALEGVEPDLVEAHTTDAARSLAKLGPLPASAAPALRDLLATDGRFSRSDGCDLFREDDAFRRDVARALANCAS</sequence>
<organism evidence="1 2">
    <name type="scientific">Amycolatopsis pretoriensis</name>
    <dbReference type="NCBI Taxonomy" id="218821"/>
    <lineage>
        <taxon>Bacteria</taxon>
        <taxon>Bacillati</taxon>
        <taxon>Actinomycetota</taxon>
        <taxon>Actinomycetes</taxon>
        <taxon>Pseudonocardiales</taxon>
        <taxon>Pseudonocardiaceae</taxon>
        <taxon>Amycolatopsis</taxon>
    </lineage>
</organism>
<dbReference type="AlphaFoldDB" id="A0A1H5RCL4"/>
<dbReference type="GO" id="GO:0016491">
    <property type="term" value="F:oxidoreductase activity"/>
    <property type="evidence" value="ECO:0007669"/>
    <property type="project" value="TreeGrafter"/>
</dbReference>
<dbReference type="PANTHER" id="PTHR12697:SF5">
    <property type="entry name" value="DEOXYHYPUSINE HYDROXYLASE"/>
    <property type="match status" value="1"/>
</dbReference>
<dbReference type="PANTHER" id="PTHR12697">
    <property type="entry name" value="PBS LYASE HEAT-LIKE PROTEIN"/>
    <property type="match status" value="1"/>
</dbReference>
<name>A0A1H5RCL4_9PSEU</name>
<dbReference type="Pfam" id="PF13646">
    <property type="entry name" value="HEAT_2"/>
    <property type="match status" value="1"/>
</dbReference>
<evidence type="ECO:0000313" key="2">
    <source>
        <dbReference type="Proteomes" id="UP000198878"/>
    </source>
</evidence>
<dbReference type="EMBL" id="FNUJ01000009">
    <property type="protein sequence ID" value="SEF36100.1"/>
    <property type="molecule type" value="Genomic_DNA"/>
</dbReference>
<gene>
    <name evidence="1" type="ORF">SAMN05421837_109257</name>
</gene>
<dbReference type="RefSeq" id="WP_086676203.1">
    <property type="nucleotide sequence ID" value="NZ_FNUJ01000009.1"/>
</dbReference>
<protein>
    <submittedName>
        <fullName evidence="1">HEAT repeat</fullName>
    </submittedName>
</protein>
<dbReference type="Proteomes" id="UP000198878">
    <property type="component" value="Unassembled WGS sequence"/>
</dbReference>
<accession>A0A1H5RCL4</accession>
<keyword evidence="2" id="KW-1185">Reference proteome</keyword>
<dbReference type="InterPro" id="IPR016024">
    <property type="entry name" value="ARM-type_fold"/>
</dbReference>
<dbReference type="InterPro" id="IPR011989">
    <property type="entry name" value="ARM-like"/>
</dbReference>
<dbReference type="OrthoDB" id="292843at2"/>
<reference evidence="2" key="1">
    <citation type="submission" date="2016-10" db="EMBL/GenBank/DDBJ databases">
        <authorList>
            <person name="Varghese N."/>
            <person name="Submissions S."/>
        </authorList>
    </citation>
    <scope>NUCLEOTIDE SEQUENCE [LARGE SCALE GENOMIC DNA]</scope>
    <source>
        <strain evidence="2">DSM 44654</strain>
    </source>
</reference>
<dbReference type="SMART" id="SM00567">
    <property type="entry name" value="EZ_HEAT"/>
    <property type="match status" value="7"/>
</dbReference>
<dbReference type="InterPro" id="IPR004155">
    <property type="entry name" value="PBS_lyase_HEAT"/>
</dbReference>
<evidence type="ECO:0000313" key="1">
    <source>
        <dbReference type="EMBL" id="SEF36100.1"/>
    </source>
</evidence>